<dbReference type="AlphaFoldDB" id="A0A7H8QY89"/>
<name>A0A7H8QY89_TALRU</name>
<evidence type="ECO:0000313" key="7">
    <source>
        <dbReference type="EMBL" id="QKX58746.1"/>
    </source>
</evidence>
<protein>
    <recommendedName>
        <fullName evidence="6">DBF4-type domain-containing protein</fullName>
    </recommendedName>
</protein>
<dbReference type="Gene3D" id="6.10.250.3410">
    <property type="entry name" value="DBF zinc finger"/>
    <property type="match status" value="1"/>
</dbReference>
<dbReference type="OrthoDB" id="21380at2759"/>
<feature type="region of interest" description="Disordered" evidence="5">
    <location>
        <begin position="1"/>
        <end position="83"/>
    </location>
</feature>
<dbReference type="InterPro" id="IPR038545">
    <property type="entry name" value="Znf_DBF_sf"/>
</dbReference>
<dbReference type="FunFam" id="6.10.250.3410:FF:000001">
    <property type="entry name" value="Protein DBF4 homolog A"/>
    <property type="match status" value="1"/>
</dbReference>
<dbReference type="PANTHER" id="PTHR15375">
    <property type="entry name" value="ACTIVATOR OF S-PHASE KINASE-RELATED"/>
    <property type="match status" value="1"/>
</dbReference>
<feature type="region of interest" description="Disordered" evidence="5">
    <location>
        <begin position="381"/>
        <end position="403"/>
    </location>
</feature>
<proteinExistence type="predicted"/>
<keyword evidence="2 4" id="KW-0863">Zinc-finger</keyword>
<dbReference type="GO" id="GO:0043539">
    <property type="term" value="F:protein serine/threonine kinase activator activity"/>
    <property type="evidence" value="ECO:0007669"/>
    <property type="project" value="TreeGrafter"/>
</dbReference>
<dbReference type="GO" id="GO:0003676">
    <property type="term" value="F:nucleic acid binding"/>
    <property type="evidence" value="ECO:0007669"/>
    <property type="project" value="InterPro"/>
</dbReference>
<dbReference type="EMBL" id="CP055900">
    <property type="protein sequence ID" value="QKX58746.1"/>
    <property type="molecule type" value="Genomic_DNA"/>
</dbReference>
<feature type="compositionally biased region" description="Basic and acidic residues" evidence="5">
    <location>
        <begin position="569"/>
        <end position="585"/>
    </location>
</feature>
<dbReference type="GO" id="GO:0031431">
    <property type="term" value="C:Dbf4-dependent protein kinase complex"/>
    <property type="evidence" value="ECO:0007669"/>
    <property type="project" value="TreeGrafter"/>
</dbReference>
<dbReference type="Proteomes" id="UP000509510">
    <property type="component" value="Chromosome III"/>
</dbReference>
<dbReference type="Pfam" id="PF08630">
    <property type="entry name" value="Dfp1_Him1_M"/>
    <property type="match status" value="1"/>
</dbReference>
<evidence type="ECO:0000313" key="8">
    <source>
        <dbReference type="Proteomes" id="UP000509510"/>
    </source>
</evidence>
<evidence type="ECO:0000256" key="1">
    <source>
        <dbReference type="ARBA" id="ARBA00022723"/>
    </source>
</evidence>
<dbReference type="InterPro" id="IPR055116">
    <property type="entry name" value="DBF4_BRCT"/>
</dbReference>
<keyword evidence="8" id="KW-1185">Reference proteome</keyword>
<dbReference type="Gene3D" id="3.40.50.10190">
    <property type="entry name" value="BRCT domain"/>
    <property type="match status" value="1"/>
</dbReference>
<keyword evidence="3" id="KW-0862">Zinc</keyword>
<dbReference type="GeneID" id="55993370"/>
<dbReference type="KEGG" id="trg:TRUGW13939_05873"/>
<evidence type="ECO:0000256" key="2">
    <source>
        <dbReference type="ARBA" id="ARBA00022771"/>
    </source>
</evidence>
<dbReference type="InterPro" id="IPR006572">
    <property type="entry name" value="Znf_DBF"/>
</dbReference>
<sequence>MSSHRPPLANVPNAANSPHHGGSNAAGVKRANSVSHLVTVFSQPPPKKRFLEKDDAASRSPTKTTRTTISSQTAESRVFSRRTHHTQATAFERKLIAAREKERQSQPRGSKYEKTSAETMDNIRQWQRHYRKAFPGFVFYFDSIPTDVRSRSLREVLALGAREERFFSRTVTHVVTSRPIPDPDAPSPLESPTLEQLPIDGQIQTVNPSLLERNDHRRDQGNNTDVLFRARQMGMKIWAIEKLQRMLAAINEADTPTTYAGGRTGLSTTRARGDTELSQVLRNERLHGPSDRDPSQLMKDLLLFKGPYIYIHDMDEKTRPVMVREYSKVAKRQDGTWPQFRSAPLGKCPFIEEAPSKREIARMREERKKSAMATILKAEKTENVKKQPVQEQENSRQHDNEAMVPPAKVDTDVSAVASGQTEPKMFPIRPGSSRKSSESFIAPALTRTGPFHLGREPTASGVQPSNITSAIRSQMISSTTAAPGAKAGLSKEVHGLQRKVLEKGNVGIPGGSFSSHRSVEMPATAGALADVPSRPKQPAEKQGPILEEDTTQSEDNGSHKFQVAQRKNSQQEEVKEKKRDPKPGYCENCRDKFDDFDEHVMTRKHRKFATTLSNWTDLDALLAKLKRPVKGQYDRMEV</sequence>
<dbReference type="GO" id="GO:0008270">
    <property type="term" value="F:zinc ion binding"/>
    <property type="evidence" value="ECO:0007669"/>
    <property type="project" value="UniProtKB-KW"/>
</dbReference>
<dbReference type="InterPro" id="IPR051590">
    <property type="entry name" value="Replication_Regulatory_Kinase"/>
</dbReference>
<dbReference type="PANTHER" id="PTHR15375:SF26">
    <property type="entry name" value="PROTEIN CHIFFON"/>
    <property type="match status" value="1"/>
</dbReference>
<dbReference type="PROSITE" id="PS51265">
    <property type="entry name" value="ZF_DBF4"/>
    <property type="match status" value="1"/>
</dbReference>
<keyword evidence="1" id="KW-0479">Metal-binding</keyword>
<dbReference type="GO" id="GO:1901987">
    <property type="term" value="P:regulation of cell cycle phase transition"/>
    <property type="evidence" value="ECO:0007669"/>
    <property type="project" value="TreeGrafter"/>
</dbReference>
<accession>A0A7H8QY89</accession>
<feature type="domain" description="DBF4-type" evidence="6">
    <location>
        <begin position="579"/>
        <end position="628"/>
    </location>
</feature>
<dbReference type="InterPro" id="IPR013939">
    <property type="entry name" value="Regulatory_Dfp1/Him1"/>
</dbReference>
<dbReference type="SUPFAM" id="SSF52113">
    <property type="entry name" value="BRCT domain"/>
    <property type="match status" value="1"/>
</dbReference>
<evidence type="ECO:0000259" key="6">
    <source>
        <dbReference type="PROSITE" id="PS51265"/>
    </source>
</evidence>
<organism evidence="7 8">
    <name type="scientific">Talaromyces rugulosus</name>
    <name type="common">Penicillium rugulosum</name>
    <dbReference type="NCBI Taxonomy" id="121627"/>
    <lineage>
        <taxon>Eukaryota</taxon>
        <taxon>Fungi</taxon>
        <taxon>Dikarya</taxon>
        <taxon>Ascomycota</taxon>
        <taxon>Pezizomycotina</taxon>
        <taxon>Eurotiomycetes</taxon>
        <taxon>Eurotiomycetidae</taxon>
        <taxon>Eurotiales</taxon>
        <taxon>Trichocomaceae</taxon>
        <taxon>Talaromyces</taxon>
        <taxon>Talaromyces sect. Islandici</taxon>
    </lineage>
</organism>
<gene>
    <name evidence="7" type="ORF">TRUGW13939_05873</name>
</gene>
<evidence type="ECO:0000256" key="5">
    <source>
        <dbReference type="SAM" id="MobiDB-lite"/>
    </source>
</evidence>
<dbReference type="Pfam" id="PF22437">
    <property type="entry name" value="DBF4_BRCT"/>
    <property type="match status" value="1"/>
</dbReference>
<reference evidence="8" key="1">
    <citation type="submission" date="2020-06" db="EMBL/GenBank/DDBJ databases">
        <title>A chromosome-scale genome assembly of Talaromyces rugulosus W13939.</title>
        <authorList>
            <person name="Wang B."/>
            <person name="Guo L."/>
            <person name="Ye K."/>
            <person name="Wang L."/>
        </authorList>
    </citation>
    <scope>NUCLEOTIDE SEQUENCE [LARGE SCALE GENOMIC DNA]</scope>
    <source>
        <strain evidence="8">W13939</strain>
    </source>
</reference>
<feature type="region of interest" description="Disordered" evidence="5">
    <location>
        <begin position="526"/>
        <end position="585"/>
    </location>
</feature>
<dbReference type="Pfam" id="PF07535">
    <property type="entry name" value="zf-DBF"/>
    <property type="match status" value="1"/>
</dbReference>
<feature type="compositionally biased region" description="Low complexity" evidence="5">
    <location>
        <begin position="58"/>
        <end position="73"/>
    </location>
</feature>
<evidence type="ECO:0000256" key="4">
    <source>
        <dbReference type="PROSITE-ProRule" id="PRU00600"/>
    </source>
</evidence>
<evidence type="ECO:0000256" key="3">
    <source>
        <dbReference type="ARBA" id="ARBA00022833"/>
    </source>
</evidence>
<feature type="compositionally biased region" description="Polar residues" evidence="5">
    <location>
        <begin position="32"/>
        <end position="42"/>
    </location>
</feature>
<dbReference type="GO" id="GO:0010571">
    <property type="term" value="P:positive regulation of nuclear cell cycle DNA replication"/>
    <property type="evidence" value="ECO:0007669"/>
    <property type="project" value="TreeGrafter"/>
</dbReference>
<dbReference type="RefSeq" id="XP_035344924.1">
    <property type="nucleotide sequence ID" value="XM_035489031.1"/>
</dbReference>
<dbReference type="SMART" id="SM00586">
    <property type="entry name" value="ZnF_DBF"/>
    <property type="match status" value="1"/>
</dbReference>
<dbReference type="InterPro" id="IPR036420">
    <property type="entry name" value="BRCT_dom_sf"/>
</dbReference>